<keyword evidence="6 8" id="KW-0675">Receptor</keyword>
<dbReference type="GO" id="GO:0030424">
    <property type="term" value="C:axon"/>
    <property type="evidence" value="ECO:0007669"/>
    <property type="project" value="TreeGrafter"/>
</dbReference>
<evidence type="ECO:0000256" key="1">
    <source>
        <dbReference type="ARBA" id="ARBA00004651"/>
    </source>
</evidence>
<feature type="transmembrane region" description="Helical" evidence="8">
    <location>
        <begin position="37"/>
        <end position="59"/>
    </location>
</feature>
<dbReference type="GO" id="GO:0030425">
    <property type="term" value="C:dendrite"/>
    <property type="evidence" value="ECO:0007669"/>
    <property type="project" value="TreeGrafter"/>
</dbReference>
<keyword evidence="5 8" id="KW-0472">Membrane</keyword>
<dbReference type="GO" id="GO:0008049">
    <property type="term" value="P:male courtship behavior"/>
    <property type="evidence" value="ECO:0007669"/>
    <property type="project" value="TreeGrafter"/>
</dbReference>
<dbReference type="OrthoDB" id="10654500at2759"/>
<dbReference type="PANTHER" id="PTHR21143">
    <property type="entry name" value="INVERTEBRATE GUSTATORY RECEPTOR"/>
    <property type="match status" value="1"/>
</dbReference>
<evidence type="ECO:0000256" key="3">
    <source>
        <dbReference type="ARBA" id="ARBA00022692"/>
    </source>
</evidence>
<evidence type="ECO:0000256" key="4">
    <source>
        <dbReference type="ARBA" id="ARBA00022989"/>
    </source>
</evidence>
<dbReference type="Proteomes" id="UP000504606">
    <property type="component" value="Unplaced"/>
</dbReference>
<evidence type="ECO:0000256" key="5">
    <source>
        <dbReference type="ARBA" id="ARBA00023136"/>
    </source>
</evidence>
<organism evidence="9 10">
    <name type="scientific">Frankliniella occidentalis</name>
    <name type="common">Western flower thrips</name>
    <name type="synonym">Euthrips occidentalis</name>
    <dbReference type="NCBI Taxonomy" id="133901"/>
    <lineage>
        <taxon>Eukaryota</taxon>
        <taxon>Metazoa</taxon>
        <taxon>Ecdysozoa</taxon>
        <taxon>Arthropoda</taxon>
        <taxon>Hexapoda</taxon>
        <taxon>Insecta</taxon>
        <taxon>Pterygota</taxon>
        <taxon>Neoptera</taxon>
        <taxon>Paraneoptera</taxon>
        <taxon>Thysanoptera</taxon>
        <taxon>Terebrantia</taxon>
        <taxon>Thripoidea</taxon>
        <taxon>Thripidae</taxon>
        <taxon>Frankliniella</taxon>
    </lineage>
</organism>
<dbReference type="AlphaFoldDB" id="A0A9C6U2K1"/>
<dbReference type="GO" id="GO:0005886">
    <property type="term" value="C:plasma membrane"/>
    <property type="evidence" value="ECO:0007669"/>
    <property type="project" value="UniProtKB-SubCell"/>
</dbReference>
<feature type="transmembrane region" description="Helical" evidence="8">
    <location>
        <begin position="89"/>
        <end position="108"/>
    </location>
</feature>
<evidence type="ECO:0000256" key="7">
    <source>
        <dbReference type="ARBA" id="ARBA00023224"/>
    </source>
</evidence>
<dbReference type="Pfam" id="PF08395">
    <property type="entry name" value="7tm_7"/>
    <property type="match status" value="1"/>
</dbReference>
<reference evidence="10" key="1">
    <citation type="submission" date="2025-08" db="UniProtKB">
        <authorList>
            <consortium name="RefSeq"/>
        </authorList>
    </citation>
    <scope>IDENTIFICATION</scope>
    <source>
        <tissue evidence="10">Whole organism</tissue>
    </source>
</reference>
<proteinExistence type="inferred from homology"/>
<dbReference type="GO" id="GO:0050909">
    <property type="term" value="P:sensory perception of taste"/>
    <property type="evidence" value="ECO:0007669"/>
    <property type="project" value="InterPro"/>
</dbReference>
<feature type="transmembrane region" description="Helical" evidence="8">
    <location>
        <begin position="353"/>
        <end position="379"/>
    </location>
</feature>
<keyword evidence="7 8" id="KW-0807">Transducer</keyword>
<comment type="similarity">
    <text evidence="8">Belongs to the insect chemoreceptor superfamily. Gustatory receptor (GR) family.</text>
</comment>
<comment type="subcellular location">
    <subcellularLocation>
        <location evidence="1 8">Cell membrane</location>
        <topology evidence="1 8">Multi-pass membrane protein</topology>
    </subcellularLocation>
</comment>
<dbReference type="GO" id="GO:0007635">
    <property type="term" value="P:chemosensory behavior"/>
    <property type="evidence" value="ECO:0007669"/>
    <property type="project" value="TreeGrafter"/>
</dbReference>
<sequence length="385" mass="43533">MLRVLALAAGAGRRAALAELVQCVRAYCDRHPMTARGWRAVLATLMLVPLHFLIVGYFLALTVMQLYKFASLLMVLRIVYAYASAAIRTIVPFVVVLLPAVVIGSLAADLRHDCLLQVTVTRGRRHRAALPFRLSRMYEWWPSPAPRVPPSDLWPRPPSRLQSLTPATGAEWAAEKGLVVKPMDLWPALALPSATSGVPGRVLWRRVEPQLDEIVPLHGDTLEPLAWRTLRQRQQLLFDICLAAYSVYQWWLLFLVLNTLLYETLHLSNVVHALHVRGPARIPLLPEVIYALANVTYFVILCCSYQWFSFESIKMGHIMQNFLVSSRFIGVQDREEITLFMEQINIQESHCSVLGLFVLDTVTMMAVISGISSYVVVMIQFQVNF</sequence>
<keyword evidence="3 8" id="KW-0812">Transmembrane</keyword>
<comment type="function">
    <text evidence="8">Gustatory receptor which mediates acceptance or avoidance behavior, depending on its substrates.</text>
</comment>
<evidence type="ECO:0000256" key="2">
    <source>
        <dbReference type="ARBA" id="ARBA00022475"/>
    </source>
</evidence>
<protein>
    <recommendedName>
        <fullName evidence="8">Gustatory receptor</fullName>
    </recommendedName>
</protein>
<evidence type="ECO:0000256" key="6">
    <source>
        <dbReference type="ARBA" id="ARBA00023170"/>
    </source>
</evidence>
<dbReference type="GO" id="GO:0007165">
    <property type="term" value="P:signal transduction"/>
    <property type="evidence" value="ECO:0007669"/>
    <property type="project" value="UniProtKB-KW"/>
</dbReference>
<evidence type="ECO:0000256" key="8">
    <source>
        <dbReference type="RuleBase" id="RU363108"/>
    </source>
</evidence>
<name>A0A9C6U2K1_FRAOC</name>
<dbReference type="GeneID" id="127749134"/>
<keyword evidence="9" id="KW-1185">Reference proteome</keyword>
<keyword evidence="4 8" id="KW-1133">Transmembrane helix</keyword>
<dbReference type="KEGG" id="foc:127749134"/>
<feature type="transmembrane region" description="Helical" evidence="8">
    <location>
        <begin position="236"/>
        <end position="257"/>
    </location>
</feature>
<evidence type="ECO:0000313" key="9">
    <source>
        <dbReference type="Proteomes" id="UP000504606"/>
    </source>
</evidence>
<dbReference type="GO" id="GO:0043025">
    <property type="term" value="C:neuronal cell body"/>
    <property type="evidence" value="ECO:0007669"/>
    <property type="project" value="TreeGrafter"/>
</dbReference>
<evidence type="ECO:0000313" key="10">
    <source>
        <dbReference type="RefSeq" id="XP_052121947.1"/>
    </source>
</evidence>
<dbReference type="PANTHER" id="PTHR21143:SF133">
    <property type="entry name" value="GUSTATORY AND PHEROMONE RECEPTOR 32A-RELATED"/>
    <property type="match status" value="1"/>
</dbReference>
<feature type="transmembrane region" description="Helical" evidence="8">
    <location>
        <begin position="288"/>
        <end position="308"/>
    </location>
</feature>
<gene>
    <name evidence="10" type="primary">LOC127749134</name>
</gene>
<dbReference type="RefSeq" id="XP_052121947.1">
    <property type="nucleotide sequence ID" value="XM_052265987.1"/>
</dbReference>
<accession>A0A9C6U2K1</accession>
<dbReference type="InterPro" id="IPR013604">
    <property type="entry name" value="7TM_chemorcpt"/>
</dbReference>
<comment type="caution">
    <text evidence="8">Lacks conserved residue(s) required for the propagation of feature annotation.</text>
</comment>
<keyword evidence="2 8" id="KW-1003">Cell membrane</keyword>